<dbReference type="InterPro" id="IPR000425">
    <property type="entry name" value="MIP"/>
</dbReference>
<feature type="transmembrane region" description="Helical" evidence="7">
    <location>
        <begin position="216"/>
        <end position="235"/>
    </location>
</feature>
<evidence type="ECO:0000256" key="1">
    <source>
        <dbReference type="ARBA" id="ARBA00004141"/>
    </source>
</evidence>
<name>A0A6P6AU79_DURZI</name>
<dbReference type="PROSITE" id="PS00221">
    <property type="entry name" value="MIP"/>
    <property type="match status" value="1"/>
</dbReference>
<comment type="subcellular location">
    <subcellularLocation>
        <location evidence="1">Membrane</location>
        <topology evidence="1">Multi-pass membrane protein</topology>
    </subcellularLocation>
</comment>
<dbReference type="InterPro" id="IPR034294">
    <property type="entry name" value="Aquaporin_transptr"/>
</dbReference>
<dbReference type="Pfam" id="PF00230">
    <property type="entry name" value="MIP"/>
    <property type="match status" value="1"/>
</dbReference>
<organism evidence="8 9">
    <name type="scientific">Durio zibethinus</name>
    <name type="common">Durian</name>
    <dbReference type="NCBI Taxonomy" id="66656"/>
    <lineage>
        <taxon>Eukaryota</taxon>
        <taxon>Viridiplantae</taxon>
        <taxon>Streptophyta</taxon>
        <taxon>Embryophyta</taxon>
        <taxon>Tracheophyta</taxon>
        <taxon>Spermatophyta</taxon>
        <taxon>Magnoliopsida</taxon>
        <taxon>eudicotyledons</taxon>
        <taxon>Gunneridae</taxon>
        <taxon>Pentapetalae</taxon>
        <taxon>rosids</taxon>
        <taxon>malvids</taxon>
        <taxon>Malvales</taxon>
        <taxon>Malvaceae</taxon>
        <taxon>Helicteroideae</taxon>
        <taxon>Durio</taxon>
    </lineage>
</organism>
<accession>A0A6P6AU79</accession>
<dbReference type="CDD" id="cd00333">
    <property type="entry name" value="MIP"/>
    <property type="match status" value="1"/>
</dbReference>
<feature type="transmembrane region" description="Helical" evidence="7">
    <location>
        <begin position="183"/>
        <end position="204"/>
    </location>
</feature>
<dbReference type="GeneID" id="111312392"/>
<dbReference type="PRINTS" id="PR00783">
    <property type="entry name" value="MINTRINSICP"/>
</dbReference>
<dbReference type="GO" id="GO:0015267">
    <property type="term" value="F:channel activity"/>
    <property type="evidence" value="ECO:0007669"/>
    <property type="project" value="InterPro"/>
</dbReference>
<dbReference type="OrthoDB" id="3222at2759"/>
<dbReference type="InterPro" id="IPR023271">
    <property type="entry name" value="Aquaporin-like"/>
</dbReference>
<dbReference type="Gene3D" id="1.20.1080.10">
    <property type="entry name" value="Glycerol uptake facilitator protein"/>
    <property type="match status" value="1"/>
</dbReference>
<keyword evidence="3 6" id="KW-0812">Transmembrane</keyword>
<dbReference type="KEGG" id="dzi:111312392"/>
<evidence type="ECO:0000313" key="9">
    <source>
        <dbReference type="RefSeq" id="XP_022768338.1"/>
    </source>
</evidence>
<evidence type="ECO:0000256" key="2">
    <source>
        <dbReference type="ARBA" id="ARBA00022448"/>
    </source>
</evidence>
<comment type="similarity">
    <text evidence="6">Belongs to the MIP/aquaporin (TC 1.A.8) family.</text>
</comment>
<feature type="transmembrane region" description="Helical" evidence="7">
    <location>
        <begin position="143"/>
        <end position="163"/>
    </location>
</feature>
<gene>
    <name evidence="9" type="primary">LOC111312392</name>
</gene>
<dbReference type="InterPro" id="IPR022357">
    <property type="entry name" value="MIP_CS"/>
</dbReference>
<protein>
    <submittedName>
        <fullName evidence="9">Nodulin-26-like</fullName>
    </submittedName>
</protein>
<dbReference type="NCBIfam" id="TIGR00861">
    <property type="entry name" value="MIP"/>
    <property type="match status" value="1"/>
</dbReference>
<feature type="transmembrane region" description="Helical" evidence="7">
    <location>
        <begin position="255"/>
        <end position="276"/>
    </location>
</feature>
<feature type="transmembrane region" description="Helical" evidence="7">
    <location>
        <begin position="69"/>
        <end position="88"/>
    </location>
</feature>
<evidence type="ECO:0000256" key="3">
    <source>
        <dbReference type="ARBA" id="ARBA00022692"/>
    </source>
</evidence>
<evidence type="ECO:0000313" key="8">
    <source>
        <dbReference type="Proteomes" id="UP000515121"/>
    </source>
</evidence>
<evidence type="ECO:0000256" key="5">
    <source>
        <dbReference type="ARBA" id="ARBA00023136"/>
    </source>
</evidence>
<dbReference type="RefSeq" id="XP_022768338.1">
    <property type="nucleotide sequence ID" value="XM_022912603.1"/>
</dbReference>
<dbReference type="GO" id="GO:0016020">
    <property type="term" value="C:membrane"/>
    <property type="evidence" value="ECO:0007669"/>
    <property type="project" value="UniProtKB-SubCell"/>
</dbReference>
<dbReference type="PANTHER" id="PTHR45724:SF21">
    <property type="entry name" value="MAJOR INTRINSIC PROTEIN"/>
    <property type="match status" value="1"/>
</dbReference>
<evidence type="ECO:0000256" key="7">
    <source>
        <dbReference type="SAM" id="Phobius"/>
    </source>
</evidence>
<keyword evidence="8" id="KW-1185">Reference proteome</keyword>
<keyword evidence="4 7" id="KW-1133">Transmembrane helix</keyword>
<dbReference type="SUPFAM" id="SSF81338">
    <property type="entry name" value="Aquaporin-like"/>
    <property type="match status" value="1"/>
</dbReference>
<feature type="transmembrane region" description="Helical" evidence="7">
    <location>
        <begin position="94"/>
        <end position="114"/>
    </location>
</feature>
<sequence>MANTPSITEEISSNFSPTKSSTIVEVSPKLPLPTKFSIMQEDKAKRSREISINDDIPPSNLQKLNIDTVAELVGTYFLIFAGCGAALVNKVQTLTIVGIALVWGLVLMAAIYALGHISGAHFNPAVTLALAAARKFSWKLVPMYLLAQLLGATLASLTLRALFHDQGNIQATMTQYKDSTSDLEAITWEFIITFILMFNICAVATDHRANKHLTGVAIGATVLFNVIIAGPITGASMNPARSLGPAVVSGVYKNLWVFIIAPILGAMAATLVYSILRVPKPGKLEENTQSMYNELYIHPEV</sequence>
<dbReference type="PANTHER" id="PTHR45724">
    <property type="entry name" value="AQUAPORIN NIP2-1"/>
    <property type="match status" value="1"/>
</dbReference>
<evidence type="ECO:0000256" key="6">
    <source>
        <dbReference type="RuleBase" id="RU000477"/>
    </source>
</evidence>
<evidence type="ECO:0000256" key="4">
    <source>
        <dbReference type="ARBA" id="ARBA00022989"/>
    </source>
</evidence>
<reference evidence="9" key="1">
    <citation type="submission" date="2025-08" db="UniProtKB">
        <authorList>
            <consortium name="RefSeq"/>
        </authorList>
    </citation>
    <scope>IDENTIFICATION</scope>
    <source>
        <tissue evidence="9">Fruit stalk</tissue>
    </source>
</reference>
<dbReference type="Proteomes" id="UP000515121">
    <property type="component" value="Unplaced"/>
</dbReference>
<keyword evidence="5 7" id="KW-0472">Membrane</keyword>
<dbReference type="AlphaFoldDB" id="A0A6P6AU79"/>
<keyword evidence="2 6" id="KW-0813">Transport</keyword>
<proteinExistence type="inferred from homology"/>